<dbReference type="EMBL" id="MU154602">
    <property type="protein sequence ID" value="KAF9492374.1"/>
    <property type="molecule type" value="Genomic_DNA"/>
</dbReference>
<name>A0A9P5ZU38_PLEER</name>
<dbReference type="AlphaFoldDB" id="A0A9P5ZU38"/>
<gene>
    <name evidence="1" type="ORF">BDN71DRAFT_1433262</name>
</gene>
<comment type="caution">
    <text evidence="1">The sequence shown here is derived from an EMBL/GenBank/DDBJ whole genome shotgun (WGS) entry which is preliminary data.</text>
</comment>
<protein>
    <submittedName>
        <fullName evidence="1">Uncharacterized protein</fullName>
    </submittedName>
</protein>
<accession>A0A9P5ZU38</accession>
<proteinExistence type="predicted"/>
<dbReference type="Proteomes" id="UP000807025">
    <property type="component" value="Unassembled WGS sequence"/>
</dbReference>
<evidence type="ECO:0000313" key="1">
    <source>
        <dbReference type="EMBL" id="KAF9492374.1"/>
    </source>
</evidence>
<sequence>MAYPVFQITPQHLYLSHYSQSAPIDLAFKVLVHARTSSPAPVLPTPMELPKHMHTTDSSFISSTTLPSPFQPTFVMGVKAKIEQSVPNCPPTMDEGDINTTILWDWFVKCENFLRHKNTMPADMVKTVVYRMTGVHAIHWLAANGPLLSEMDWDSYKNHLHALFLPSDWEYITRMAILHMKQDSKPFSDFALDIMG</sequence>
<reference evidence="1" key="1">
    <citation type="submission" date="2020-11" db="EMBL/GenBank/DDBJ databases">
        <authorList>
            <consortium name="DOE Joint Genome Institute"/>
            <person name="Ahrendt S."/>
            <person name="Riley R."/>
            <person name="Andreopoulos W."/>
            <person name="Labutti K."/>
            <person name="Pangilinan J."/>
            <person name="Ruiz-Duenas F.J."/>
            <person name="Barrasa J.M."/>
            <person name="Sanchez-Garcia M."/>
            <person name="Camarero S."/>
            <person name="Miyauchi S."/>
            <person name="Serrano A."/>
            <person name="Linde D."/>
            <person name="Babiker R."/>
            <person name="Drula E."/>
            <person name="Ayuso-Fernandez I."/>
            <person name="Pacheco R."/>
            <person name="Padilla G."/>
            <person name="Ferreira P."/>
            <person name="Barriuso J."/>
            <person name="Kellner H."/>
            <person name="Castanera R."/>
            <person name="Alfaro M."/>
            <person name="Ramirez L."/>
            <person name="Pisabarro A.G."/>
            <person name="Kuo A."/>
            <person name="Tritt A."/>
            <person name="Lipzen A."/>
            <person name="He G."/>
            <person name="Yan M."/>
            <person name="Ng V."/>
            <person name="Cullen D."/>
            <person name="Martin F."/>
            <person name="Rosso M.-N."/>
            <person name="Henrissat B."/>
            <person name="Hibbett D."/>
            <person name="Martinez A.T."/>
            <person name="Grigoriev I.V."/>
        </authorList>
    </citation>
    <scope>NUCLEOTIDE SEQUENCE</scope>
    <source>
        <strain evidence="1">ATCC 90797</strain>
    </source>
</reference>
<evidence type="ECO:0000313" key="2">
    <source>
        <dbReference type="Proteomes" id="UP000807025"/>
    </source>
</evidence>
<dbReference type="OrthoDB" id="2369050at2759"/>
<keyword evidence="2" id="KW-1185">Reference proteome</keyword>
<organism evidence="1 2">
    <name type="scientific">Pleurotus eryngii</name>
    <name type="common">Boletus of the steppes</name>
    <dbReference type="NCBI Taxonomy" id="5323"/>
    <lineage>
        <taxon>Eukaryota</taxon>
        <taxon>Fungi</taxon>
        <taxon>Dikarya</taxon>
        <taxon>Basidiomycota</taxon>
        <taxon>Agaricomycotina</taxon>
        <taxon>Agaricomycetes</taxon>
        <taxon>Agaricomycetidae</taxon>
        <taxon>Agaricales</taxon>
        <taxon>Pleurotineae</taxon>
        <taxon>Pleurotaceae</taxon>
        <taxon>Pleurotus</taxon>
    </lineage>
</organism>